<keyword evidence="5" id="KW-0378">Hydrolase</keyword>
<protein>
    <submittedName>
        <fullName evidence="9">Apurinic endonuclease</fullName>
    </submittedName>
</protein>
<dbReference type="GO" id="GO:0006284">
    <property type="term" value="P:base-excision repair"/>
    <property type="evidence" value="ECO:0007669"/>
    <property type="project" value="TreeGrafter"/>
</dbReference>
<proteinExistence type="inferred from homology"/>
<gene>
    <name evidence="9" type="ORF">Gaeavirus20_3</name>
</gene>
<evidence type="ECO:0000256" key="5">
    <source>
        <dbReference type="ARBA" id="ARBA00022801"/>
    </source>
</evidence>
<keyword evidence="9" id="KW-0540">Nuclease</keyword>
<dbReference type="PROSITE" id="PS00730">
    <property type="entry name" value="AP_NUCLEASE_F2_2"/>
    <property type="match status" value="1"/>
</dbReference>
<accession>A0A3G4ZZB1</accession>
<reference evidence="9" key="1">
    <citation type="submission" date="2018-10" db="EMBL/GenBank/DDBJ databases">
        <title>Hidden diversity of soil giant viruses.</title>
        <authorList>
            <person name="Schulz F."/>
            <person name="Alteio L."/>
            <person name="Goudeau D."/>
            <person name="Ryan E.M."/>
            <person name="Malmstrom R.R."/>
            <person name="Blanchard J."/>
            <person name="Woyke T."/>
        </authorList>
    </citation>
    <scope>NUCLEOTIDE SEQUENCE</scope>
    <source>
        <strain evidence="9">GAV1</strain>
    </source>
</reference>
<evidence type="ECO:0000259" key="8">
    <source>
        <dbReference type="Pfam" id="PF01261"/>
    </source>
</evidence>
<evidence type="ECO:0000256" key="2">
    <source>
        <dbReference type="ARBA" id="ARBA00005340"/>
    </source>
</evidence>
<dbReference type="GO" id="GO:0008270">
    <property type="term" value="F:zinc ion binding"/>
    <property type="evidence" value="ECO:0007669"/>
    <property type="project" value="InterPro"/>
</dbReference>
<dbReference type="InterPro" id="IPR001719">
    <property type="entry name" value="AP_endonuc_2"/>
</dbReference>
<evidence type="ECO:0000256" key="7">
    <source>
        <dbReference type="ARBA" id="ARBA00023204"/>
    </source>
</evidence>
<evidence type="ECO:0000256" key="6">
    <source>
        <dbReference type="ARBA" id="ARBA00022833"/>
    </source>
</evidence>
<dbReference type="Pfam" id="PF01261">
    <property type="entry name" value="AP_endonuc_2"/>
    <property type="match status" value="1"/>
</dbReference>
<dbReference type="InterPro" id="IPR036237">
    <property type="entry name" value="Xyl_isomerase-like_sf"/>
</dbReference>
<comment type="cofactor">
    <cofactor evidence="1">
        <name>Zn(2+)</name>
        <dbReference type="ChEBI" id="CHEBI:29105"/>
    </cofactor>
</comment>
<dbReference type="SUPFAM" id="SSF51658">
    <property type="entry name" value="Xylose isomerase-like"/>
    <property type="match status" value="1"/>
</dbReference>
<feature type="domain" description="Xylose isomerase-like TIM barrel" evidence="8">
    <location>
        <begin position="32"/>
        <end position="280"/>
    </location>
</feature>
<dbReference type="InterPro" id="IPR018246">
    <property type="entry name" value="AP_endonuc_F2_Zn_BS"/>
</dbReference>
<comment type="similarity">
    <text evidence="2">Belongs to the AP endonuclease 2 family.</text>
</comment>
<dbReference type="PANTHER" id="PTHR21445">
    <property type="entry name" value="ENDONUCLEASE IV ENDODEOXYRIBONUCLEASE IV"/>
    <property type="match status" value="1"/>
</dbReference>
<evidence type="ECO:0000256" key="1">
    <source>
        <dbReference type="ARBA" id="ARBA00001947"/>
    </source>
</evidence>
<keyword evidence="3" id="KW-0479">Metal-binding</keyword>
<evidence type="ECO:0000313" key="9">
    <source>
        <dbReference type="EMBL" id="AYV80238.1"/>
    </source>
</evidence>
<dbReference type="Gene3D" id="3.20.20.150">
    <property type="entry name" value="Divalent-metal-dependent TIM barrel enzymes"/>
    <property type="match status" value="1"/>
</dbReference>
<dbReference type="SMART" id="SM00518">
    <property type="entry name" value="AP2Ec"/>
    <property type="match status" value="1"/>
</dbReference>
<dbReference type="PROSITE" id="PS51432">
    <property type="entry name" value="AP_NUCLEASE_F2_4"/>
    <property type="match status" value="1"/>
</dbReference>
<name>A0A3G4ZZB1_9VIRU</name>
<dbReference type="EMBL" id="MK072218">
    <property type="protein sequence ID" value="AYV80238.1"/>
    <property type="molecule type" value="Genomic_DNA"/>
</dbReference>
<sequence>MKLNLGINISLPTETHDVDNNATDTNIDFEGLNSLQIMFTKNKITSDDIKSMKNIIKNTNYKYIFIHASYQINICTDLVLSNSDLFNPSLDIFVSEIDSAIKLNADGIVVHMGKNVKNIYTPDEIENNMTTFVVTLFSKIKILLKKSKKFVILFETPAGQGTETCSNIRDIVNFIQKFKTTEFYHRIGLCIDTCHIFQAGHDINDSQVIKNIHKILEPIKDKIKLIHLNDSYHPFNQHIDRHEQLGQGYINIDKLIKFIMPYIHVPLILETKPPYKQQIQILDKIK</sequence>
<keyword evidence="4" id="KW-0227">DNA damage</keyword>
<dbReference type="PROSITE" id="PS00731">
    <property type="entry name" value="AP_NUCLEASE_F2_3"/>
    <property type="match status" value="1"/>
</dbReference>
<evidence type="ECO:0000256" key="4">
    <source>
        <dbReference type="ARBA" id="ARBA00022763"/>
    </source>
</evidence>
<dbReference type="GO" id="GO:0003906">
    <property type="term" value="F:DNA-(apurinic or apyrimidinic site) endonuclease activity"/>
    <property type="evidence" value="ECO:0007669"/>
    <property type="project" value="TreeGrafter"/>
</dbReference>
<organism evidence="9">
    <name type="scientific">Gaeavirus sp</name>
    <dbReference type="NCBI Taxonomy" id="2487767"/>
    <lineage>
        <taxon>Viruses</taxon>
        <taxon>Varidnaviria</taxon>
        <taxon>Bamfordvirae</taxon>
        <taxon>Nucleocytoviricota</taxon>
        <taxon>Megaviricetes</taxon>
        <taxon>Imitervirales</taxon>
        <taxon>Mimiviridae</taxon>
        <taxon>Klosneuvirinae</taxon>
    </lineage>
</organism>
<dbReference type="GO" id="GO:0003677">
    <property type="term" value="F:DNA binding"/>
    <property type="evidence" value="ECO:0007669"/>
    <property type="project" value="InterPro"/>
</dbReference>
<dbReference type="PANTHER" id="PTHR21445:SF0">
    <property type="entry name" value="APURINIC-APYRIMIDINIC ENDONUCLEASE"/>
    <property type="match status" value="1"/>
</dbReference>
<evidence type="ECO:0000256" key="3">
    <source>
        <dbReference type="ARBA" id="ARBA00022723"/>
    </source>
</evidence>
<keyword evidence="7" id="KW-0234">DNA repair</keyword>
<keyword evidence="9" id="KW-0255">Endonuclease</keyword>
<dbReference type="InterPro" id="IPR013022">
    <property type="entry name" value="Xyl_isomerase-like_TIM-brl"/>
</dbReference>
<dbReference type="GO" id="GO:0008081">
    <property type="term" value="F:phosphoric diester hydrolase activity"/>
    <property type="evidence" value="ECO:0007669"/>
    <property type="project" value="TreeGrafter"/>
</dbReference>
<keyword evidence="6" id="KW-0862">Zinc</keyword>